<gene>
    <name evidence="2" type="primary">LOC107263624</name>
</gene>
<keyword evidence="1" id="KW-1185">Reference proteome</keyword>
<dbReference type="PANTHER" id="PTHR13071:SF4">
    <property type="entry name" value="SMALL RIBOSOMAL SUBUNIT PROTEIN MS22"/>
    <property type="match status" value="1"/>
</dbReference>
<proteinExistence type="predicted"/>
<accession>A0AAJ7BHW9</accession>
<name>A0AAJ7BHW9_CEPCN</name>
<keyword evidence="2" id="KW-0689">Ribosomal protein</keyword>
<dbReference type="GO" id="GO:0003735">
    <property type="term" value="F:structural constituent of ribosome"/>
    <property type="evidence" value="ECO:0007669"/>
    <property type="project" value="TreeGrafter"/>
</dbReference>
<dbReference type="Proteomes" id="UP000694920">
    <property type="component" value="Unplaced"/>
</dbReference>
<protein>
    <submittedName>
        <fullName evidence="2">28S ribosomal protein S22, mitochondrial</fullName>
    </submittedName>
</protein>
<dbReference type="KEGG" id="ccin:107263624"/>
<organism evidence="1 2">
    <name type="scientific">Cephus cinctus</name>
    <name type="common">Wheat stem sawfly</name>
    <dbReference type="NCBI Taxonomy" id="211228"/>
    <lineage>
        <taxon>Eukaryota</taxon>
        <taxon>Metazoa</taxon>
        <taxon>Ecdysozoa</taxon>
        <taxon>Arthropoda</taxon>
        <taxon>Hexapoda</taxon>
        <taxon>Insecta</taxon>
        <taxon>Pterygota</taxon>
        <taxon>Neoptera</taxon>
        <taxon>Endopterygota</taxon>
        <taxon>Hymenoptera</taxon>
        <taxon>Cephoidea</taxon>
        <taxon>Cephidae</taxon>
        <taxon>Cephus</taxon>
    </lineage>
</organism>
<sequence>MNMFLRKLNTFLRNSQCSSFIKYRAFSSKVSETGSERDPAPLFFNEEIQNLLYTLTRVDLKKVFRPQRDGQQMEPPTYKFLTTRELEKAMKSAKRKAETRLQMPPVVKKRSEVTKIISTDPALESYDRCNYVFTDITYGISNYDRLIVVREPNGVLRHAKWDERHCLNQIYFPMPGREIIAPRMFEQEFLEDLLNRQEYDFVLNRACLQFEPNDPKYIEISEKVYSIVNEKQDFEILRSTRHYGPMLFYLAWNKNIDNLLLENIQTEKIEDAVLFTKLYHKINPTASSVDIAHEGDDIQYLREFVKSEAANKGKLEAAILSYKELEKERQSVAKGIQKAHGIE</sequence>
<dbReference type="RefSeq" id="XP_015586509.1">
    <property type="nucleotide sequence ID" value="XM_015731023.2"/>
</dbReference>
<evidence type="ECO:0000313" key="1">
    <source>
        <dbReference type="Proteomes" id="UP000694920"/>
    </source>
</evidence>
<dbReference type="GO" id="GO:0005763">
    <property type="term" value="C:mitochondrial small ribosomal subunit"/>
    <property type="evidence" value="ECO:0007669"/>
    <property type="project" value="TreeGrafter"/>
</dbReference>
<dbReference type="Pfam" id="PF10245">
    <property type="entry name" value="MRP-S22"/>
    <property type="match status" value="1"/>
</dbReference>
<dbReference type="GeneID" id="107263624"/>
<dbReference type="PANTHER" id="PTHR13071">
    <property type="entry name" value="MITOCHONDRIAL 28S RIBOSOMAL PROTEIN S22"/>
    <property type="match status" value="1"/>
</dbReference>
<keyword evidence="2" id="KW-0687">Ribonucleoprotein</keyword>
<dbReference type="InterPro" id="IPR019374">
    <property type="entry name" value="Ribosomal_mS22"/>
</dbReference>
<dbReference type="CTD" id="56945"/>
<dbReference type="AlphaFoldDB" id="A0AAJ7BHW9"/>
<evidence type="ECO:0000313" key="2">
    <source>
        <dbReference type="RefSeq" id="XP_015586509.1"/>
    </source>
</evidence>
<reference evidence="2" key="1">
    <citation type="submission" date="2025-08" db="UniProtKB">
        <authorList>
            <consortium name="RefSeq"/>
        </authorList>
    </citation>
    <scope>IDENTIFICATION</scope>
</reference>